<gene>
    <name evidence="1" type="ORF">CIL05_17435</name>
</gene>
<keyword evidence="2" id="KW-1185">Reference proteome</keyword>
<dbReference type="EMBL" id="NPOA01000013">
    <property type="protein sequence ID" value="PAV28416.1"/>
    <property type="molecule type" value="Genomic_DNA"/>
</dbReference>
<proteinExistence type="predicted"/>
<dbReference type="OrthoDB" id="2417337at2"/>
<dbReference type="Proteomes" id="UP000218887">
    <property type="component" value="Unassembled WGS sequence"/>
</dbReference>
<dbReference type="GO" id="GO:0030420">
    <property type="term" value="P:establishment of competence for transformation"/>
    <property type="evidence" value="ECO:0007669"/>
    <property type="project" value="InterPro"/>
</dbReference>
<dbReference type="AlphaFoldDB" id="A0A2A2IAR9"/>
<protein>
    <submittedName>
        <fullName evidence="1">Competence protein</fullName>
    </submittedName>
</protein>
<reference evidence="1 2" key="1">
    <citation type="submission" date="2017-08" db="EMBL/GenBank/DDBJ databases">
        <title>Virgibacillus indicus sp. nov. and Virgibacillus profoundi sp. nov, two moderately halophilic bacteria isolated from marine sediment by using the Microfluidic Streak Plate.</title>
        <authorList>
            <person name="Xu B."/>
            <person name="Hu B."/>
            <person name="Wang J."/>
            <person name="Zhu Y."/>
            <person name="Huang L."/>
            <person name="Du W."/>
            <person name="Huang Y."/>
        </authorList>
    </citation>
    <scope>NUCLEOTIDE SEQUENCE [LARGE SCALE GENOMIC DNA]</scope>
    <source>
        <strain evidence="1 2">IO3-P3-H5</strain>
    </source>
</reference>
<accession>A0A2A2IAR9</accession>
<evidence type="ECO:0000313" key="1">
    <source>
        <dbReference type="EMBL" id="PAV28416.1"/>
    </source>
</evidence>
<dbReference type="RefSeq" id="WP_095656832.1">
    <property type="nucleotide sequence ID" value="NZ_NPOA01000013.1"/>
</dbReference>
<organism evidence="1 2">
    <name type="scientific">Virgibacillus profundi</name>
    <dbReference type="NCBI Taxonomy" id="2024555"/>
    <lineage>
        <taxon>Bacteria</taxon>
        <taxon>Bacillati</taxon>
        <taxon>Bacillota</taxon>
        <taxon>Bacilli</taxon>
        <taxon>Bacillales</taxon>
        <taxon>Bacillaceae</taxon>
        <taxon>Virgibacillus</taxon>
    </lineage>
</organism>
<comment type="caution">
    <text evidence="1">The sequence shown here is derived from an EMBL/GenBank/DDBJ whole genome shotgun (WGS) entry which is preliminary data.</text>
</comment>
<sequence>MEKIMSHYKINEQTIALLPARHMDYASIVYEHNQQLFVRKTPIQLIKTACLDYCSTYEGRREAVIYHTGFRRKVPIPISISKNIYTFPTHSPSDYDCTWIFYNHVKSFISNPSSKKLGVKSIITFKTGQQLPLNVSPYIIEKQMKRTAMCKFRFSDCVGNGDSDYAAVF</sequence>
<dbReference type="InterPro" id="IPR010461">
    <property type="entry name" value="ComK"/>
</dbReference>
<name>A0A2A2IAR9_9BACI</name>
<evidence type="ECO:0000313" key="2">
    <source>
        <dbReference type="Proteomes" id="UP000218887"/>
    </source>
</evidence>
<dbReference type="Pfam" id="PF06338">
    <property type="entry name" value="ComK"/>
    <property type="match status" value="1"/>
</dbReference>